<feature type="transmembrane region" description="Helical" evidence="7">
    <location>
        <begin position="31"/>
        <end position="52"/>
    </location>
</feature>
<proteinExistence type="inferred from homology"/>
<evidence type="ECO:0000313" key="9">
    <source>
        <dbReference type="Proteomes" id="UP000009328"/>
    </source>
</evidence>
<feature type="transmembrane region" description="Helical" evidence="7">
    <location>
        <begin position="89"/>
        <end position="107"/>
    </location>
</feature>
<reference evidence="8 9" key="1">
    <citation type="journal article" date="2012" name="Eukaryot. Cell">
        <title>Draft genome sequence of Wickerhamomyces ciferrii NRRL Y-1031 F-60-10.</title>
        <authorList>
            <person name="Schneider J."/>
            <person name="Andrea H."/>
            <person name="Blom J."/>
            <person name="Jaenicke S."/>
            <person name="Ruckert C."/>
            <person name="Schorsch C."/>
            <person name="Szczepanowski R."/>
            <person name="Farwick M."/>
            <person name="Goesmann A."/>
            <person name="Puhler A."/>
            <person name="Schaffer S."/>
            <person name="Tauch A."/>
            <person name="Kohler T."/>
            <person name="Brinkrolf K."/>
        </authorList>
    </citation>
    <scope>NUCLEOTIDE SEQUENCE [LARGE SCALE GENOMIC DNA]</scope>
    <source>
        <strain evidence="9">ATCC 14091 / BCRC 22168 / CBS 111 / JCM 3599 / NBRC 0793 / NRRL Y-1031 F-60-10</strain>
    </source>
</reference>
<evidence type="ECO:0000256" key="3">
    <source>
        <dbReference type="ARBA" id="ARBA00022692"/>
    </source>
</evidence>
<feature type="transmembrane region" description="Helical" evidence="7">
    <location>
        <begin position="389"/>
        <end position="409"/>
    </location>
</feature>
<dbReference type="InterPro" id="IPR006876">
    <property type="entry name" value="LMBR1-like_membr_prot"/>
</dbReference>
<feature type="transmembrane region" description="Helical" evidence="7">
    <location>
        <begin position="337"/>
        <end position="363"/>
    </location>
</feature>
<evidence type="ECO:0000256" key="4">
    <source>
        <dbReference type="ARBA" id="ARBA00022989"/>
    </source>
</evidence>
<dbReference type="eggNOG" id="KOG2296">
    <property type="taxonomic scope" value="Eukaryota"/>
</dbReference>
<accession>K0KXM8</accession>
<evidence type="ECO:0000256" key="5">
    <source>
        <dbReference type="ARBA" id="ARBA00023136"/>
    </source>
</evidence>
<evidence type="ECO:0000256" key="2">
    <source>
        <dbReference type="ARBA" id="ARBA00010487"/>
    </source>
</evidence>
<dbReference type="InParanoid" id="K0KXM8"/>
<feature type="transmembrane region" description="Helical" evidence="7">
    <location>
        <begin position="157"/>
        <end position="179"/>
    </location>
</feature>
<dbReference type="PANTHER" id="PTHR21355">
    <property type="entry name" value="G-PROTEIN COUPLED RECEPTOR-ASSOCIATED PROTEIN LMBRD2"/>
    <property type="match status" value="1"/>
</dbReference>
<keyword evidence="5 7" id="KW-0472">Membrane</keyword>
<dbReference type="InterPro" id="IPR051584">
    <property type="entry name" value="GPCR-associated_LMBR1"/>
</dbReference>
<dbReference type="EMBL" id="CAIF01000271">
    <property type="protein sequence ID" value="CCH46782.1"/>
    <property type="molecule type" value="Genomic_DNA"/>
</dbReference>
<protein>
    <submittedName>
        <fullName evidence="8">LMBR1 domain-containing protein 2</fullName>
    </submittedName>
</protein>
<dbReference type="PANTHER" id="PTHR21355:SF0">
    <property type="entry name" value="G-PROTEIN COUPLED RECEPTOR-ASSOCIATED PROTEIN LMBRD2"/>
    <property type="match status" value="1"/>
</dbReference>
<comment type="caution">
    <text evidence="8">The sequence shown here is derived from an EMBL/GenBank/DDBJ whole genome shotgun (WGS) entry which is preliminary data.</text>
</comment>
<comment type="similarity">
    <text evidence="2">Belongs to the LIMR family.</text>
</comment>
<feature type="compositionally biased region" description="Polar residues" evidence="6">
    <location>
        <begin position="573"/>
        <end position="589"/>
    </location>
</feature>
<comment type="subcellular location">
    <subcellularLocation>
        <location evidence="1">Membrane</location>
        <topology evidence="1">Multi-pass membrane protein</topology>
    </subcellularLocation>
</comment>
<evidence type="ECO:0000256" key="1">
    <source>
        <dbReference type="ARBA" id="ARBA00004141"/>
    </source>
</evidence>
<evidence type="ECO:0000256" key="6">
    <source>
        <dbReference type="SAM" id="MobiDB-lite"/>
    </source>
</evidence>
<dbReference type="Proteomes" id="UP000009328">
    <property type="component" value="Unassembled WGS sequence"/>
</dbReference>
<feature type="transmembrane region" description="Helical" evidence="7">
    <location>
        <begin position="128"/>
        <end position="145"/>
    </location>
</feature>
<dbReference type="AlphaFoldDB" id="K0KXM8"/>
<dbReference type="STRING" id="1206466.K0KXM8"/>
<keyword evidence="9" id="KW-1185">Reference proteome</keyword>
<sequence length="624" mass="72373">MILPTIIFFTLSLLLSVLALNRFLSFKNQPNILFAIVVISAIYIPISITFLLPIDILSSNDDGTGHGDNKHNVFYLDSKYILFLWKLDYWSAFLFMWVLLPFLQEYYRSGQFNSISKAKDSFISNLKFQLAVGGIGIIGLVYFFMRFGFNFQIFKSLLIALSHTYSLILSLWLMSHGLINIPRRRWNNNINLNNQLENLYLSLPKTYDELNESNYNFKDVCATIDKISSLPGIHQSIWLNEINILKNQIPSDLNIRNHVINENFTDINQINLSILSKLNSKLKKETTNYEASKYEFNKKKFEILKLQDILESKETKTLKFRYNSTGLNLSHNGRLNYLIYVYFIPIINILISIFLFLLSIIIIESELLHSTKLSIVDFLLSSTKISSTWKFIISIILLTYMAMSALVSLTRINIFKIYHLFPKNSNPVSIVFFTMYANRLTIPLSFNFLTLLRTGKIHSNFDNFLGKSINLSILGGFLNDNLPRLIIIPILLTFFNVFDKLKQKLTFGYFDDYLNIDEDESRDQLNSGDIENGYLRKENVIKEAKSIILREVGTMNTTRYQDSSSRNSRSSLHLDQNESSSRPSYEQDSSIFDRLKQNVNFDNVKKFNIFGDRSKTNRLDEDVL</sequence>
<feature type="region of interest" description="Disordered" evidence="6">
    <location>
        <begin position="558"/>
        <end position="589"/>
    </location>
</feature>
<evidence type="ECO:0000313" key="8">
    <source>
        <dbReference type="EMBL" id="CCH46782.1"/>
    </source>
</evidence>
<name>K0KXM8_WICCF</name>
<feature type="transmembrane region" description="Helical" evidence="7">
    <location>
        <begin position="6"/>
        <end position="24"/>
    </location>
</feature>
<organism evidence="8 9">
    <name type="scientific">Wickerhamomyces ciferrii (strain ATCC 14091 / BCRC 22168 / CBS 111 / JCM 3599 / NBRC 0793 / NRRL Y-1031 F-60-10)</name>
    <name type="common">Yeast</name>
    <name type="synonym">Pichia ciferrii</name>
    <dbReference type="NCBI Taxonomy" id="1206466"/>
    <lineage>
        <taxon>Eukaryota</taxon>
        <taxon>Fungi</taxon>
        <taxon>Dikarya</taxon>
        <taxon>Ascomycota</taxon>
        <taxon>Saccharomycotina</taxon>
        <taxon>Saccharomycetes</taxon>
        <taxon>Phaffomycetales</taxon>
        <taxon>Wickerhamomycetaceae</taxon>
        <taxon>Wickerhamomyces</taxon>
    </lineage>
</organism>
<feature type="transmembrane region" description="Helical" evidence="7">
    <location>
        <begin position="481"/>
        <end position="498"/>
    </location>
</feature>
<dbReference type="GO" id="GO:0016020">
    <property type="term" value="C:membrane"/>
    <property type="evidence" value="ECO:0007669"/>
    <property type="project" value="UniProtKB-SubCell"/>
</dbReference>
<keyword evidence="3 7" id="KW-0812">Transmembrane</keyword>
<evidence type="ECO:0000256" key="7">
    <source>
        <dbReference type="SAM" id="Phobius"/>
    </source>
</evidence>
<keyword evidence="4 7" id="KW-1133">Transmembrane helix</keyword>
<gene>
    <name evidence="8" type="ORF">BN7_6381</name>
</gene>
<feature type="transmembrane region" description="Helical" evidence="7">
    <location>
        <begin position="430"/>
        <end position="452"/>
    </location>
</feature>
<dbReference type="Pfam" id="PF04791">
    <property type="entry name" value="LMBR1"/>
    <property type="match status" value="1"/>
</dbReference>
<dbReference type="HOGENOM" id="CLU_016542_0_0_1"/>